<evidence type="ECO:0000313" key="1">
    <source>
        <dbReference type="EMBL" id="KAJ6259165.1"/>
    </source>
</evidence>
<dbReference type="EMBL" id="JAQGDS010000007">
    <property type="protein sequence ID" value="KAJ6259165.1"/>
    <property type="molecule type" value="Genomic_DNA"/>
</dbReference>
<organism evidence="1 2">
    <name type="scientific">Drechslerella dactyloides</name>
    <name type="common">Nematode-trapping fungus</name>
    <name type="synonym">Arthrobotrys dactyloides</name>
    <dbReference type="NCBI Taxonomy" id="74499"/>
    <lineage>
        <taxon>Eukaryota</taxon>
        <taxon>Fungi</taxon>
        <taxon>Dikarya</taxon>
        <taxon>Ascomycota</taxon>
        <taxon>Pezizomycotina</taxon>
        <taxon>Orbiliomycetes</taxon>
        <taxon>Orbiliales</taxon>
        <taxon>Orbiliaceae</taxon>
        <taxon>Drechslerella</taxon>
    </lineage>
</organism>
<accession>A0AAD6NI68</accession>
<comment type="caution">
    <text evidence="1">The sequence shown here is derived from an EMBL/GenBank/DDBJ whole genome shotgun (WGS) entry which is preliminary data.</text>
</comment>
<reference evidence="1" key="1">
    <citation type="submission" date="2023-01" db="EMBL/GenBank/DDBJ databases">
        <title>The chitinases involved in constricting ring structure development in the nematode-trapping fungus Drechslerella dactyloides.</title>
        <authorList>
            <person name="Wang R."/>
            <person name="Zhang L."/>
            <person name="Tang P."/>
            <person name="Li S."/>
            <person name="Liang L."/>
        </authorList>
    </citation>
    <scope>NUCLEOTIDE SEQUENCE</scope>
    <source>
        <strain evidence="1">YMF1.00031</strain>
    </source>
</reference>
<gene>
    <name evidence="1" type="ORF">Dda_6063</name>
</gene>
<sequence>MEPPPDLNIIKTFQAKGLLQQYRLAAPLAFKCDRCLQDKKAKLITAYGGQWDSLWCNGCYGNHLSQKKPTA</sequence>
<proteinExistence type="predicted"/>
<dbReference type="Proteomes" id="UP001221413">
    <property type="component" value="Unassembled WGS sequence"/>
</dbReference>
<name>A0AAD6NI68_DREDA</name>
<protein>
    <submittedName>
        <fullName evidence="1">Uncharacterized protein</fullName>
    </submittedName>
</protein>
<dbReference type="AlphaFoldDB" id="A0AAD6NI68"/>
<evidence type="ECO:0000313" key="2">
    <source>
        <dbReference type="Proteomes" id="UP001221413"/>
    </source>
</evidence>
<keyword evidence="2" id="KW-1185">Reference proteome</keyword>